<evidence type="ECO:0000259" key="19">
    <source>
        <dbReference type="PROSITE" id="PS51986"/>
    </source>
</evidence>
<dbReference type="InterPro" id="IPR014746">
    <property type="entry name" value="Gln_synth/guanido_kin_cat_dom"/>
</dbReference>
<dbReference type="InterPro" id="IPR008147">
    <property type="entry name" value="Gln_synt_N"/>
</dbReference>
<evidence type="ECO:0000256" key="2">
    <source>
        <dbReference type="ARBA" id="ARBA00009897"/>
    </source>
</evidence>
<evidence type="ECO:0000256" key="4">
    <source>
        <dbReference type="ARBA" id="ARBA00021364"/>
    </source>
</evidence>
<protein>
    <recommendedName>
        <fullName evidence="4 18">Glutamine synthetase</fullName>
        <ecNumber evidence="3 18">6.3.1.2</ecNumber>
    </recommendedName>
</protein>
<accession>A0A841TVW0</accession>
<name>A0A841TVW0_9BACL</name>
<evidence type="ECO:0000313" key="22">
    <source>
        <dbReference type="Proteomes" id="UP000553776"/>
    </source>
</evidence>
<dbReference type="GO" id="GO:0005524">
    <property type="term" value="F:ATP binding"/>
    <property type="evidence" value="ECO:0007669"/>
    <property type="project" value="UniProtKB-KW"/>
</dbReference>
<keyword evidence="15" id="KW-0597">Phosphoprotein</keyword>
<evidence type="ECO:0000256" key="3">
    <source>
        <dbReference type="ARBA" id="ARBA00012937"/>
    </source>
</evidence>
<dbReference type="Gene3D" id="3.30.590.10">
    <property type="entry name" value="Glutamine synthetase/guanido kinase, catalytic domain"/>
    <property type="match status" value="1"/>
</dbReference>
<dbReference type="RefSeq" id="WP_185135159.1">
    <property type="nucleotide sequence ID" value="NZ_BORM01000005.1"/>
</dbReference>
<feature type="binding site" evidence="14">
    <location>
        <position position="134"/>
    </location>
    <ligand>
        <name>Mg(2+)</name>
        <dbReference type="ChEBI" id="CHEBI:18420"/>
        <label>1</label>
    </ligand>
</feature>
<feature type="modified residue" description="O-AMP-tyrosine" evidence="15">
    <location>
        <position position="373"/>
    </location>
</feature>
<comment type="subcellular location">
    <subcellularLocation>
        <location evidence="1">Cytoplasm</location>
    </subcellularLocation>
</comment>
<feature type="binding site" evidence="13">
    <location>
        <position position="316"/>
    </location>
    <ligand>
        <name>ATP</name>
        <dbReference type="ChEBI" id="CHEBI:30616"/>
    </ligand>
</feature>
<dbReference type="InterPro" id="IPR008146">
    <property type="entry name" value="Gln_synth_cat_dom"/>
</dbReference>
<dbReference type="PROSITE" id="PS00180">
    <property type="entry name" value="GLNA_1"/>
    <property type="match status" value="1"/>
</dbReference>
<evidence type="ECO:0000256" key="17">
    <source>
        <dbReference type="RuleBase" id="RU000384"/>
    </source>
</evidence>
<dbReference type="PROSITE" id="PS51987">
    <property type="entry name" value="GS_CATALYTIC"/>
    <property type="match status" value="1"/>
</dbReference>
<feature type="binding site" evidence="14">
    <location>
        <position position="196"/>
    </location>
    <ligand>
        <name>Mg(2+)</name>
        <dbReference type="ChEBI" id="CHEBI:18420"/>
        <label>1</label>
    </ligand>
</feature>
<evidence type="ECO:0000256" key="12">
    <source>
        <dbReference type="PIRSR" id="PIRSR604809-1"/>
    </source>
</evidence>
<evidence type="ECO:0000256" key="14">
    <source>
        <dbReference type="PIRSR" id="PIRSR604809-3"/>
    </source>
</evidence>
<keyword evidence="10 14" id="KW-0460">Magnesium</keyword>
<feature type="domain" description="GS catalytic" evidence="20">
    <location>
        <begin position="108"/>
        <end position="444"/>
    </location>
</feature>
<dbReference type="InterPro" id="IPR027303">
    <property type="entry name" value="Gln_synth_gly_rich_site"/>
</dbReference>
<dbReference type="GO" id="GO:0004356">
    <property type="term" value="F:glutamine synthetase activity"/>
    <property type="evidence" value="ECO:0007669"/>
    <property type="project" value="UniProtKB-EC"/>
</dbReference>
<dbReference type="Gene3D" id="3.10.20.70">
    <property type="entry name" value="Glutamine synthetase, N-terminal domain"/>
    <property type="match status" value="1"/>
</dbReference>
<keyword evidence="8 13" id="KW-0547">Nucleotide-binding</keyword>
<dbReference type="NCBIfam" id="TIGR00653">
    <property type="entry name" value="GlnA"/>
    <property type="match status" value="1"/>
</dbReference>
<dbReference type="SUPFAM" id="SSF55931">
    <property type="entry name" value="Glutamine synthetase/guanido kinase"/>
    <property type="match status" value="1"/>
</dbReference>
<dbReference type="GO" id="GO:0005737">
    <property type="term" value="C:cytoplasm"/>
    <property type="evidence" value="ECO:0007669"/>
    <property type="project" value="UniProtKB-SubCell"/>
</dbReference>
<evidence type="ECO:0000256" key="8">
    <source>
        <dbReference type="ARBA" id="ARBA00022741"/>
    </source>
</evidence>
<evidence type="ECO:0000256" key="16">
    <source>
        <dbReference type="PROSITE-ProRule" id="PRU01330"/>
    </source>
</evidence>
<dbReference type="AlphaFoldDB" id="A0A841TVW0"/>
<feature type="binding site" evidence="12">
    <location>
        <position position="316"/>
    </location>
    <ligand>
        <name>L-glutamate</name>
        <dbReference type="ChEBI" id="CHEBI:29985"/>
    </ligand>
</feature>
<keyword evidence="22" id="KW-1185">Reference proteome</keyword>
<dbReference type="InterPro" id="IPR004809">
    <property type="entry name" value="Gln_synth_I"/>
</dbReference>
<feature type="binding site" evidence="12">
    <location>
        <begin position="240"/>
        <end position="241"/>
    </location>
    <ligand>
        <name>L-glutamate</name>
        <dbReference type="ChEBI" id="CHEBI:29985"/>
    </ligand>
</feature>
<evidence type="ECO:0000256" key="13">
    <source>
        <dbReference type="PIRSR" id="PIRSR604809-2"/>
    </source>
</evidence>
<feature type="binding site" evidence="14">
    <location>
        <position position="245"/>
    </location>
    <ligand>
        <name>Mg(2+)</name>
        <dbReference type="ChEBI" id="CHEBI:18420"/>
        <label>1</label>
    </ligand>
</feature>
<organism evidence="21 22">
    <name type="scientific">Cohnella xylanilytica</name>
    <dbReference type="NCBI Taxonomy" id="557555"/>
    <lineage>
        <taxon>Bacteria</taxon>
        <taxon>Bacillati</taxon>
        <taxon>Bacillota</taxon>
        <taxon>Bacilli</taxon>
        <taxon>Bacillales</taxon>
        <taxon>Paenibacillaceae</taxon>
        <taxon>Cohnella</taxon>
    </lineage>
</organism>
<gene>
    <name evidence="21" type="primary">glnA</name>
    <name evidence="21" type="ORF">H7B90_07045</name>
</gene>
<dbReference type="GO" id="GO:0006542">
    <property type="term" value="P:glutamine biosynthetic process"/>
    <property type="evidence" value="ECO:0007669"/>
    <property type="project" value="InterPro"/>
</dbReference>
<dbReference type="InterPro" id="IPR036651">
    <property type="entry name" value="Gln_synt_N_sf"/>
</dbReference>
<keyword evidence="5" id="KW-0963">Cytoplasm</keyword>
<feature type="binding site" evidence="13">
    <location>
        <position position="184"/>
    </location>
    <ligand>
        <name>ATP</name>
        <dbReference type="ChEBI" id="CHEBI:30616"/>
    </ligand>
</feature>
<evidence type="ECO:0000256" key="5">
    <source>
        <dbReference type="ARBA" id="ARBA00022490"/>
    </source>
</evidence>
<dbReference type="PROSITE" id="PS51986">
    <property type="entry name" value="GS_BETA_GRASP"/>
    <property type="match status" value="1"/>
</dbReference>
<dbReference type="SMART" id="SM01230">
    <property type="entry name" value="Gln-synt_C"/>
    <property type="match status" value="1"/>
</dbReference>
<dbReference type="Pfam" id="PF00120">
    <property type="entry name" value="Gln-synt_C"/>
    <property type="match status" value="1"/>
</dbReference>
<dbReference type="FunFam" id="3.30.590.10:FF:000003">
    <property type="entry name" value="Glutamine synthetase 2"/>
    <property type="match status" value="1"/>
</dbReference>
<comment type="caution">
    <text evidence="21">The sequence shown here is derived from an EMBL/GenBank/DDBJ whole genome shotgun (WGS) entry which is preliminary data.</text>
</comment>
<dbReference type="PANTHER" id="PTHR43785:SF12">
    <property type="entry name" value="TYPE-1 GLUTAMINE SYNTHETASE 2"/>
    <property type="match status" value="1"/>
</dbReference>
<evidence type="ECO:0000256" key="18">
    <source>
        <dbReference type="RuleBase" id="RU004356"/>
    </source>
</evidence>
<feature type="binding site" evidence="13">
    <location>
        <begin position="199"/>
        <end position="201"/>
    </location>
    <ligand>
        <name>ATP</name>
        <dbReference type="ChEBI" id="CHEBI:30616"/>
    </ligand>
</feature>
<feature type="binding site" evidence="13">
    <location>
        <begin position="247"/>
        <end position="249"/>
    </location>
    <ligand>
        <name>ATP</name>
        <dbReference type="ChEBI" id="CHEBI:30616"/>
    </ligand>
</feature>
<dbReference type="Proteomes" id="UP000553776">
    <property type="component" value="Unassembled WGS sequence"/>
</dbReference>
<dbReference type="PANTHER" id="PTHR43785">
    <property type="entry name" value="GAMMA-GLUTAMYLPUTRESCINE SYNTHETASE"/>
    <property type="match status" value="1"/>
</dbReference>
<evidence type="ECO:0000256" key="1">
    <source>
        <dbReference type="ARBA" id="ARBA00004496"/>
    </source>
</evidence>
<evidence type="ECO:0000256" key="11">
    <source>
        <dbReference type="ARBA" id="ARBA00049436"/>
    </source>
</evidence>
<dbReference type="Pfam" id="PF03951">
    <property type="entry name" value="Gln-synt_N"/>
    <property type="match status" value="1"/>
</dbReference>
<feature type="binding site" evidence="12">
    <location>
        <position position="304"/>
    </location>
    <ligand>
        <name>L-glutamate</name>
        <dbReference type="ChEBI" id="CHEBI:29985"/>
    </ligand>
</feature>
<evidence type="ECO:0000256" key="9">
    <source>
        <dbReference type="ARBA" id="ARBA00022840"/>
    </source>
</evidence>
<feature type="binding site" evidence="14">
    <location>
        <position position="189"/>
    </location>
    <ligand>
        <name>Mg(2+)</name>
        <dbReference type="ChEBI" id="CHEBI:18420"/>
        <label>1</label>
    </ligand>
</feature>
<comment type="similarity">
    <text evidence="2 16 17">Belongs to the glutamine synthetase family.</text>
</comment>
<reference evidence="21 22" key="1">
    <citation type="submission" date="2020-08" db="EMBL/GenBank/DDBJ databases">
        <title>Cohnella phylogeny.</title>
        <authorList>
            <person name="Dunlap C."/>
        </authorList>
    </citation>
    <scope>NUCLEOTIDE SEQUENCE [LARGE SCALE GENOMIC DNA]</scope>
    <source>
        <strain evidence="21 22">DSM 25239</strain>
    </source>
</reference>
<dbReference type="EC" id="6.3.1.2" evidence="3 18"/>
<feature type="binding site" evidence="12">
    <location>
        <position position="335"/>
    </location>
    <ligand>
        <name>L-glutamate</name>
        <dbReference type="ChEBI" id="CHEBI:29985"/>
    </ligand>
</feature>
<evidence type="ECO:0000256" key="15">
    <source>
        <dbReference type="PIRSR" id="PIRSR604809-50"/>
    </source>
</evidence>
<dbReference type="FunFam" id="3.10.20.70:FF:000005">
    <property type="entry name" value="Glutamine synthetase"/>
    <property type="match status" value="1"/>
</dbReference>
<feature type="binding site" evidence="12">
    <location>
        <position position="298"/>
    </location>
    <ligand>
        <name>L-glutamate</name>
        <dbReference type="ChEBI" id="CHEBI:29985"/>
    </ligand>
</feature>
<sequence>MSTNYTREDILRIAKEENVRFIRLQFTDLMGIIKNVEIPVSQLEKALDNKMMFDGSSIEGYVRIEESDMYLYPDLSTWVVFPWVTQDRVARLICDVYMPDGTPFAGDPRGILKRVLEEAEEMGFTAMNVGPEPEFFLFQTDEKGNPTTELNDQGGYFDLAPTDLGENCRRDIVLMLEEMGFEIEASHHEVAPGQHEIDFKYADAIRAADQIQTFKLVVKTIARQHGLHATFMPKPLFGMNGSGMHCHQSLFRGGENAFYDANDKLGLSQTARQYMAGILKHARGMAAITNPTVNSYKRLVPGYEAPCYVAWSASNRSPMIRIPASRGLSTRVEVRNPDPAANPYLALAVMLKAGLDGIRNKTPLPAPVDRNIYVMTEEERIDANIPSLPLNLREALAEMLRDEVVCEALGDHALTHFYEMKEIEYDMYRTQVHQWERDQYLTMY</sequence>
<evidence type="ECO:0000313" key="21">
    <source>
        <dbReference type="EMBL" id="MBB6691158.1"/>
    </source>
</evidence>
<evidence type="ECO:0000256" key="7">
    <source>
        <dbReference type="ARBA" id="ARBA00022723"/>
    </source>
</evidence>
<comment type="catalytic activity">
    <reaction evidence="11 18">
        <text>L-glutamate + NH4(+) + ATP = L-glutamine + ADP + phosphate + H(+)</text>
        <dbReference type="Rhea" id="RHEA:16169"/>
        <dbReference type="ChEBI" id="CHEBI:15378"/>
        <dbReference type="ChEBI" id="CHEBI:28938"/>
        <dbReference type="ChEBI" id="CHEBI:29985"/>
        <dbReference type="ChEBI" id="CHEBI:30616"/>
        <dbReference type="ChEBI" id="CHEBI:43474"/>
        <dbReference type="ChEBI" id="CHEBI:58359"/>
        <dbReference type="ChEBI" id="CHEBI:456216"/>
        <dbReference type="EC" id="6.3.1.2"/>
    </reaction>
</comment>
<comment type="cofactor">
    <cofactor evidence="14">
        <name>Mg(2+)</name>
        <dbReference type="ChEBI" id="CHEBI:18420"/>
    </cofactor>
    <text evidence="14">Binds 2 Mg(2+) ions per subunit.</text>
</comment>
<keyword evidence="6 18" id="KW-0436">Ligase</keyword>
<evidence type="ECO:0000256" key="10">
    <source>
        <dbReference type="ARBA" id="ARBA00022842"/>
    </source>
</evidence>
<dbReference type="EMBL" id="JACJVR010000022">
    <property type="protein sequence ID" value="MBB6691158.1"/>
    <property type="molecule type" value="Genomic_DNA"/>
</dbReference>
<proteinExistence type="inferred from homology"/>
<feature type="domain" description="GS beta-grasp" evidence="19">
    <location>
        <begin position="17"/>
        <end position="101"/>
    </location>
</feature>
<evidence type="ECO:0000256" key="6">
    <source>
        <dbReference type="ARBA" id="ARBA00022598"/>
    </source>
</evidence>
<keyword evidence="9 13" id="KW-0067">ATP-binding</keyword>
<dbReference type="InterPro" id="IPR027302">
    <property type="entry name" value="Gln_synth_N_conserv_site"/>
</dbReference>
<feature type="binding site" evidence="14">
    <location>
        <position position="132"/>
    </location>
    <ligand>
        <name>Mg(2+)</name>
        <dbReference type="ChEBI" id="CHEBI:18420"/>
        <label>1</label>
    </ligand>
</feature>
<dbReference type="PROSITE" id="PS00181">
    <property type="entry name" value="GLNA_ATP"/>
    <property type="match status" value="1"/>
</dbReference>
<dbReference type="SUPFAM" id="SSF54368">
    <property type="entry name" value="Glutamine synthetase, N-terminal domain"/>
    <property type="match status" value="1"/>
</dbReference>
<feature type="binding site" evidence="14">
    <location>
        <position position="333"/>
    </location>
    <ligand>
        <name>Mg(2+)</name>
        <dbReference type="ChEBI" id="CHEBI:18420"/>
        <label>1</label>
    </ligand>
</feature>
<keyword evidence="7 14" id="KW-0479">Metal-binding</keyword>
<evidence type="ECO:0000259" key="20">
    <source>
        <dbReference type="PROSITE" id="PS51987"/>
    </source>
</evidence>
<dbReference type="GO" id="GO:0046872">
    <property type="term" value="F:metal ion binding"/>
    <property type="evidence" value="ECO:0007669"/>
    <property type="project" value="UniProtKB-KW"/>
</dbReference>